<feature type="compositionally biased region" description="Basic and acidic residues" evidence="1">
    <location>
        <begin position="41"/>
        <end position="73"/>
    </location>
</feature>
<proteinExistence type="predicted"/>
<feature type="compositionally biased region" description="Basic and acidic residues" evidence="1">
    <location>
        <begin position="84"/>
        <end position="97"/>
    </location>
</feature>
<feature type="compositionally biased region" description="Polar residues" evidence="1">
    <location>
        <begin position="7"/>
        <end position="27"/>
    </location>
</feature>
<name>A0A9Q3PJY1_9BASI</name>
<evidence type="ECO:0000313" key="3">
    <source>
        <dbReference type="Proteomes" id="UP000765509"/>
    </source>
</evidence>
<dbReference type="AlphaFoldDB" id="A0A9Q3PJY1"/>
<accession>A0A9Q3PJY1</accession>
<sequence>MGDYMSKTATTATSHRTLISSLPNSKSQDFDKCESPQNKAGRLEQEHQFNAKERDECAPRLKAKVSDKSKNLVEDETPTLTPDKNGRENFKNNEQSHKTAMPNGRTRARQQDLGRHAIQQID</sequence>
<organism evidence="2 3">
    <name type="scientific">Austropuccinia psidii MF-1</name>
    <dbReference type="NCBI Taxonomy" id="1389203"/>
    <lineage>
        <taxon>Eukaryota</taxon>
        <taxon>Fungi</taxon>
        <taxon>Dikarya</taxon>
        <taxon>Basidiomycota</taxon>
        <taxon>Pucciniomycotina</taxon>
        <taxon>Pucciniomycetes</taxon>
        <taxon>Pucciniales</taxon>
        <taxon>Sphaerophragmiaceae</taxon>
        <taxon>Austropuccinia</taxon>
    </lineage>
</organism>
<reference evidence="2" key="1">
    <citation type="submission" date="2021-03" db="EMBL/GenBank/DDBJ databases">
        <title>Draft genome sequence of rust myrtle Austropuccinia psidii MF-1, a brazilian biotype.</title>
        <authorList>
            <person name="Quecine M.C."/>
            <person name="Pachon D.M.R."/>
            <person name="Bonatelli M.L."/>
            <person name="Correr F.H."/>
            <person name="Franceschini L.M."/>
            <person name="Leite T.F."/>
            <person name="Margarido G.R.A."/>
            <person name="Almeida C.A."/>
            <person name="Ferrarezi J.A."/>
            <person name="Labate C.A."/>
        </authorList>
    </citation>
    <scope>NUCLEOTIDE SEQUENCE</scope>
    <source>
        <strain evidence="2">MF-1</strain>
    </source>
</reference>
<keyword evidence="3" id="KW-1185">Reference proteome</keyword>
<evidence type="ECO:0000313" key="2">
    <source>
        <dbReference type="EMBL" id="MBW0563900.1"/>
    </source>
</evidence>
<evidence type="ECO:0000256" key="1">
    <source>
        <dbReference type="SAM" id="MobiDB-lite"/>
    </source>
</evidence>
<dbReference type="Proteomes" id="UP000765509">
    <property type="component" value="Unassembled WGS sequence"/>
</dbReference>
<dbReference type="EMBL" id="AVOT02074981">
    <property type="protein sequence ID" value="MBW0563900.1"/>
    <property type="molecule type" value="Genomic_DNA"/>
</dbReference>
<gene>
    <name evidence="2" type="ORF">O181_103615</name>
</gene>
<feature type="region of interest" description="Disordered" evidence="1">
    <location>
        <begin position="1"/>
        <end position="122"/>
    </location>
</feature>
<comment type="caution">
    <text evidence="2">The sequence shown here is derived from an EMBL/GenBank/DDBJ whole genome shotgun (WGS) entry which is preliminary data.</text>
</comment>
<protein>
    <submittedName>
        <fullName evidence="2">Uncharacterized protein</fullName>
    </submittedName>
</protein>